<dbReference type="InterPro" id="IPR006118">
    <property type="entry name" value="Recombinase_CS"/>
</dbReference>
<evidence type="ECO:0000256" key="1">
    <source>
        <dbReference type="ARBA" id="ARBA00009913"/>
    </source>
</evidence>
<keyword evidence="4" id="KW-0233">DNA recombination</keyword>
<dbReference type="EMBL" id="LFOD01000074">
    <property type="protein sequence ID" value="KMV13744.1"/>
    <property type="molecule type" value="Genomic_DNA"/>
</dbReference>
<comment type="caution">
    <text evidence="8">The sequence shown here is derived from an EMBL/GenBank/DDBJ whole genome shotgun (WGS) entry which is preliminary data.</text>
</comment>
<dbReference type="SMART" id="SM00857">
    <property type="entry name" value="Resolvase"/>
    <property type="match status" value="1"/>
</dbReference>
<dbReference type="InterPro" id="IPR006119">
    <property type="entry name" value="Resolv_N"/>
</dbReference>
<evidence type="ECO:0000313" key="8">
    <source>
        <dbReference type="EMBL" id="KMV13744.1"/>
    </source>
</evidence>
<accession>A0A0J8WL94</accession>
<keyword evidence="2" id="KW-0229">DNA integration</keyword>
<feature type="active site" description="O-(5'-phospho-DNA)-serine intermediate" evidence="5">
    <location>
        <position position="11"/>
    </location>
</feature>
<dbReference type="PROSITE" id="PS00398">
    <property type="entry name" value="RECOMBINASES_2"/>
    <property type="match status" value="1"/>
</dbReference>
<dbReference type="InterPro" id="IPR009057">
    <property type="entry name" value="Homeodomain-like_sf"/>
</dbReference>
<dbReference type="GO" id="GO:0015074">
    <property type="term" value="P:DNA integration"/>
    <property type="evidence" value="ECO:0007669"/>
    <property type="project" value="UniProtKB-KW"/>
</dbReference>
<feature type="domain" description="Resolvase/invertase-type recombinase catalytic" evidence="7">
    <location>
        <begin position="3"/>
        <end position="139"/>
    </location>
</feature>
<dbReference type="PANTHER" id="PTHR30461:SF2">
    <property type="entry name" value="SERINE RECOMBINASE PINE-RELATED"/>
    <property type="match status" value="1"/>
</dbReference>
<dbReference type="InterPro" id="IPR006120">
    <property type="entry name" value="Resolvase_HTH_dom"/>
</dbReference>
<dbReference type="Gene3D" id="3.40.50.1390">
    <property type="entry name" value="Resolvase, N-terminal catalytic domain"/>
    <property type="match status" value="1"/>
</dbReference>
<dbReference type="PATRIC" id="fig|451644.5.peg.6942"/>
<dbReference type="PROSITE" id="PS51736">
    <property type="entry name" value="RECOMBINASES_3"/>
    <property type="match status" value="1"/>
</dbReference>
<dbReference type="CDD" id="cd03768">
    <property type="entry name" value="SR_ResInv"/>
    <property type="match status" value="1"/>
</dbReference>
<evidence type="ECO:0000256" key="2">
    <source>
        <dbReference type="ARBA" id="ARBA00022908"/>
    </source>
</evidence>
<dbReference type="OrthoDB" id="3405463at2"/>
<name>A0A0J8WL94_9MYCO</name>
<evidence type="ECO:0000256" key="4">
    <source>
        <dbReference type="ARBA" id="ARBA00023172"/>
    </source>
</evidence>
<dbReference type="Pfam" id="PF00239">
    <property type="entry name" value="Resolvase"/>
    <property type="match status" value="1"/>
</dbReference>
<dbReference type="AlphaFoldDB" id="A0A0J8WL94"/>
<proteinExistence type="inferred from homology"/>
<evidence type="ECO:0000313" key="9">
    <source>
        <dbReference type="Proteomes" id="UP000037594"/>
    </source>
</evidence>
<dbReference type="SUPFAM" id="SSF53041">
    <property type="entry name" value="Resolvase-like"/>
    <property type="match status" value="1"/>
</dbReference>
<comment type="similarity">
    <text evidence="1">Belongs to the site-specific recombinase resolvase family.</text>
</comment>
<gene>
    <name evidence="8" type="ORF">ACT17_33755</name>
</gene>
<dbReference type="InterPro" id="IPR050639">
    <property type="entry name" value="SSR_resolvase"/>
</dbReference>
<dbReference type="GO" id="GO:0003677">
    <property type="term" value="F:DNA binding"/>
    <property type="evidence" value="ECO:0007669"/>
    <property type="project" value="UniProtKB-KW"/>
</dbReference>
<evidence type="ECO:0000256" key="5">
    <source>
        <dbReference type="PIRSR" id="PIRSR606118-50"/>
    </source>
</evidence>
<organism evidence="8 9">
    <name type="scientific">Mycolicibacterium conceptionense</name>
    <dbReference type="NCBI Taxonomy" id="451644"/>
    <lineage>
        <taxon>Bacteria</taxon>
        <taxon>Bacillati</taxon>
        <taxon>Actinomycetota</taxon>
        <taxon>Actinomycetes</taxon>
        <taxon>Mycobacteriales</taxon>
        <taxon>Mycobacteriaceae</taxon>
        <taxon>Mycolicibacterium</taxon>
    </lineage>
</organism>
<dbReference type="Gene3D" id="1.10.10.60">
    <property type="entry name" value="Homeodomain-like"/>
    <property type="match status" value="1"/>
</dbReference>
<evidence type="ECO:0000259" key="7">
    <source>
        <dbReference type="PROSITE" id="PS51736"/>
    </source>
</evidence>
<sequence length="190" mass="20118">MTAILGYARISTTGQDLTAQRNALAAAGVDPERVFTDELSGAVGTARPGLAALLDYARSGDTVVVAAIDRLGRSAAEVTRTIADLDKREIVLRALREGIDTATPTGRAVAAIMATLAELELELGRERRAASREARRSRSLPATKPPKLSAARQEQLCRLAATGEPVDELAAAFGIGRATAYRYLSRSRAT</sequence>
<dbReference type="CDD" id="cd00569">
    <property type="entry name" value="HTH_Hin_like"/>
    <property type="match status" value="1"/>
</dbReference>
<dbReference type="Pfam" id="PF02796">
    <property type="entry name" value="HTH_7"/>
    <property type="match status" value="1"/>
</dbReference>
<dbReference type="RefSeq" id="WP_043416436.1">
    <property type="nucleotide sequence ID" value="NZ_LFOD01000074.1"/>
</dbReference>
<keyword evidence="3" id="KW-0238">DNA-binding</keyword>
<protein>
    <submittedName>
        <fullName evidence="8">Resolvase</fullName>
    </submittedName>
</protein>
<dbReference type="GO" id="GO:0000150">
    <property type="term" value="F:DNA strand exchange activity"/>
    <property type="evidence" value="ECO:0007669"/>
    <property type="project" value="InterPro"/>
</dbReference>
<dbReference type="InterPro" id="IPR036162">
    <property type="entry name" value="Resolvase-like_N_sf"/>
</dbReference>
<dbReference type="Proteomes" id="UP000037594">
    <property type="component" value="Unassembled WGS sequence"/>
</dbReference>
<evidence type="ECO:0000256" key="6">
    <source>
        <dbReference type="SAM" id="MobiDB-lite"/>
    </source>
</evidence>
<feature type="region of interest" description="Disordered" evidence="6">
    <location>
        <begin position="128"/>
        <end position="151"/>
    </location>
</feature>
<dbReference type="PANTHER" id="PTHR30461">
    <property type="entry name" value="DNA-INVERTASE FROM LAMBDOID PROPHAGE"/>
    <property type="match status" value="1"/>
</dbReference>
<dbReference type="SUPFAM" id="SSF46689">
    <property type="entry name" value="Homeodomain-like"/>
    <property type="match status" value="1"/>
</dbReference>
<evidence type="ECO:0000256" key="3">
    <source>
        <dbReference type="ARBA" id="ARBA00023125"/>
    </source>
</evidence>
<reference evidence="8 9" key="1">
    <citation type="submission" date="2015-06" db="EMBL/GenBank/DDBJ databases">
        <title>Genome sequence of Mycobacterium conceptionense strain MLE.</title>
        <authorList>
            <person name="Greninger A.L."/>
            <person name="Cunningham G."/>
            <person name="Chiu C.Y."/>
            <person name="Miller S."/>
        </authorList>
    </citation>
    <scope>NUCLEOTIDE SEQUENCE [LARGE SCALE GENOMIC DNA]</scope>
    <source>
        <strain evidence="8 9">MLE</strain>
    </source>
</reference>